<evidence type="ECO:0000313" key="2">
    <source>
        <dbReference type="EMBL" id="JAH78481.1"/>
    </source>
</evidence>
<sequence>MIVTFNYSAIFAEILLKGLLVSLGVEPTDEEFPWSVCLYHNCVSVKSKLRERNTDYWNRNH</sequence>
<evidence type="ECO:0000256" key="1">
    <source>
        <dbReference type="SAM" id="SignalP"/>
    </source>
</evidence>
<protein>
    <submittedName>
        <fullName evidence="2">Uncharacterized protein</fullName>
    </submittedName>
</protein>
<name>A0A0E9VKE0_ANGAN</name>
<accession>A0A0E9VKE0</accession>
<dbReference type="AlphaFoldDB" id="A0A0E9VKE0"/>
<keyword evidence="1" id="KW-0732">Signal</keyword>
<proteinExistence type="predicted"/>
<feature type="chain" id="PRO_5002433964" evidence="1">
    <location>
        <begin position="25"/>
        <end position="61"/>
    </location>
</feature>
<feature type="signal peptide" evidence="1">
    <location>
        <begin position="1"/>
        <end position="24"/>
    </location>
</feature>
<reference evidence="2" key="2">
    <citation type="journal article" date="2015" name="Fish Shellfish Immunol.">
        <title>Early steps in the European eel (Anguilla anguilla)-Vibrio vulnificus interaction in the gills: Role of the RtxA13 toxin.</title>
        <authorList>
            <person name="Callol A."/>
            <person name="Pajuelo D."/>
            <person name="Ebbesson L."/>
            <person name="Teles M."/>
            <person name="MacKenzie S."/>
            <person name="Amaro C."/>
        </authorList>
    </citation>
    <scope>NUCLEOTIDE SEQUENCE</scope>
</reference>
<reference evidence="2" key="1">
    <citation type="submission" date="2014-11" db="EMBL/GenBank/DDBJ databases">
        <authorList>
            <person name="Amaro Gonzalez C."/>
        </authorList>
    </citation>
    <scope>NUCLEOTIDE SEQUENCE</scope>
</reference>
<dbReference type="EMBL" id="GBXM01030096">
    <property type="protein sequence ID" value="JAH78481.1"/>
    <property type="molecule type" value="Transcribed_RNA"/>
</dbReference>
<organism evidence="2">
    <name type="scientific">Anguilla anguilla</name>
    <name type="common">European freshwater eel</name>
    <name type="synonym">Muraena anguilla</name>
    <dbReference type="NCBI Taxonomy" id="7936"/>
    <lineage>
        <taxon>Eukaryota</taxon>
        <taxon>Metazoa</taxon>
        <taxon>Chordata</taxon>
        <taxon>Craniata</taxon>
        <taxon>Vertebrata</taxon>
        <taxon>Euteleostomi</taxon>
        <taxon>Actinopterygii</taxon>
        <taxon>Neopterygii</taxon>
        <taxon>Teleostei</taxon>
        <taxon>Anguilliformes</taxon>
        <taxon>Anguillidae</taxon>
        <taxon>Anguilla</taxon>
    </lineage>
</organism>